<feature type="binding site" evidence="9">
    <location>
        <position position="88"/>
    </location>
    <ligand>
        <name>Mg(2+)</name>
        <dbReference type="ChEBI" id="CHEBI:18420"/>
        <label>1</label>
    </ligand>
</feature>
<evidence type="ECO:0000256" key="2">
    <source>
        <dbReference type="ARBA" id="ARBA00005289"/>
    </source>
</evidence>
<evidence type="ECO:0000256" key="1">
    <source>
        <dbReference type="ARBA" id="ARBA00001625"/>
    </source>
</evidence>
<evidence type="ECO:0000256" key="9">
    <source>
        <dbReference type="HAMAP-Rule" id="MF_02095"/>
    </source>
</evidence>
<dbReference type="SUPFAM" id="SSF56655">
    <property type="entry name" value="Carbohydrate phosphatase"/>
    <property type="match status" value="1"/>
</dbReference>
<evidence type="ECO:0000256" key="8">
    <source>
        <dbReference type="ARBA" id="ARBA00023136"/>
    </source>
</evidence>
<dbReference type="Pfam" id="PF00459">
    <property type="entry name" value="Inositol_P"/>
    <property type="match status" value="1"/>
</dbReference>
<keyword evidence="5 9" id="KW-0479">Metal-binding</keyword>
<keyword evidence="6 9" id="KW-0378">Hydrolase</keyword>
<organism evidence="10 11">
    <name type="scientific">Sessilibacter corallicola</name>
    <dbReference type="NCBI Taxonomy" id="2904075"/>
    <lineage>
        <taxon>Bacteria</taxon>
        <taxon>Pseudomonadati</taxon>
        <taxon>Pseudomonadota</taxon>
        <taxon>Gammaproteobacteria</taxon>
        <taxon>Cellvibrionales</taxon>
        <taxon>Cellvibrionaceae</taxon>
        <taxon>Sessilibacter</taxon>
    </lineage>
</organism>
<evidence type="ECO:0000256" key="5">
    <source>
        <dbReference type="ARBA" id="ARBA00022723"/>
    </source>
</evidence>
<keyword evidence="11" id="KW-1185">Reference proteome</keyword>
<dbReference type="PROSITE" id="PS00630">
    <property type="entry name" value="IMP_2"/>
    <property type="match status" value="1"/>
</dbReference>
<comment type="function">
    <text evidence="9">Converts adenosine-3',5'-bisphosphate (PAP) to AMP.</text>
</comment>
<dbReference type="InterPro" id="IPR006240">
    <property type="entry name" value="CysQ"/>
</dbReference>
<protein>
    <recommendedName>
        <fullName evidence="9">3'(2'),5'-bisphosphate nucleotidase CysQ</fullName>
        <ecNumber evidence="9">3.1.3.7</ecNumber>
    </recommendedName>
    <alternativeName>
        <fullName evidence="9">3'(2'),5-bisphosphonucleoside 3'(2')-phosphohydrolase</fullName>
    </alternativeName>
    <alternativeName>
        <fullName evidence="9">3'-phosphoadenosine 5'-phosphate phosphatase</fullName>
        <shortName evidence="9">PAP phosphatase</shortName>
    </alternativeName>
</protein>
<dbReference type="RefSeq" id="WP_353302058.1">
    <property type="nucleotide sequence ID" value="NZ_BAABWN010000003.1"/>
</dbReference>
<keyword evidence="4 9" id="KW-0997">Cell inner membrane</keyword>
<comment type="catalytic activity">
    <reaction evidence="1 9">
        <text>adenosine 3',5'-bisphosphate + H2O = AMP + phosphate</text>
        <dbReference type="Rhea" id="RHEA:10040"/>
        <dbReference type="ChEBI" id="CHEBI:15377"/>
        <dbReference type="ChEBI" id="CHEBI:43474"/>
        <dbReference type="ChEBI" id="CHEBI:58343"/>
        <dbReference type="ChEBI" id="CHEBI:456215"/>
        <dbReference type="EC" id="3.1.3.7"/>
    </reaction>
</comment>
<name>A0ABQ0A6Y3_9GAMM</name>
<dbReference type="InterPro" id="IPR020583">
    <property type="entry name" value="Inositol_monoP_metal-BS"/>
</dbReference>
<evidence type="ECO:0000313" key="10">
    <source>
        <dbReference type="EMBL" id="GAA6167409.1"/>
    </source>
</evidence>
<evidence type="ECO:0000256" key="4">
    <source>
        <dbReference type="ARBA" id="ARBA00022519"/>
    </source>
</evidence>
<dbReference type="EC" id="3.1.3.7" evidence="9"/>
<dbReference type="Proteomes" id="UP001465153">
    <property type="component" value="Unassembled WGS sequence"/>
</dbReference>
<comment type="cofactor">
    <cofactor evidence="9">
        <name>Mg(2+)</name>
        <dbReference type="ChEBI" id="CHEBI:18420"/>
    </cofactor>
</comment>
<keyword evidence="3 9" id="KW-1003">Cell membrane</keyword>
<keyword evidence="7 9" id="KW-0460">Magnesium</keyword>
<dbReference type="InterPro" id="IPR050725">
    <property type="entry name" value="CysQ/Inositol_MonoPase"/>
</dbReference>
<reference evidence="10 11" key="1">
    <citation type="submission" date="2024-04" db="EMBL/GenBank/DDBJ databases">
        <title>Draft genome sequence of Sessilibacter corallicola NBRC 116591.</title>
        <authorList>
            <person name="Miyakawa T."/>
            <person name="Kusuya Y."/>
            <person name="Miura T."/>
        </authorList>
    </citation>
    <scope>NUCLEOTIDE SEQUENCE [LARGE SCALE GENOMIC DNA]</scope>
    <source>
        <strain evidence="10 11">KU-00831-HH</strain>
    </source>
</reference>
<evidence type="ECO:0000256" key="3">
    <source>
        <dbReference type="ARBA" id="ARBA00022475"/>
    </source>
</evidence>
<dbReference type="CDD" id="cd01638">
    <property type="entry name" value="CysQ"/>
    <property type="match status" value="1"/>
</dbReference>
<sequence>MNKLLADQVVSICKEAGAAILEVYHRESGFDVESKSDDSPVTEADLAAHRVLIAGLESLVEQTPILSEESELPDYQQRSQWSRYWIIDPLDGTKEFINRNGEYTVNVALVENGLPILGVVHVPVLDITYVGVAGLGAWKIEQGKESLIQIRTLDSRVDQGLPIEVVASRRHGAQEVEDMIDALTQAFGNVTTKSMGSSLKLCLIAEGKADLYPRLALTSEWDTAAAQAVVEAAGGRVMTTEFETLKYNTKDNILNPFFFVIGDTGHAWDETLNQWRGISPE</sequence>
<dbReference type="InterPro" id="IPR020550">
    <property type="entry name" value="Inositol_monophosphatase_CS"/>
</dbReference>
<dbReference type="EMBL" id="BAABWN010000003">
    <property type="protein sequence ID" value="GAA6167409.1"/>
    <property type="molecule type" value="Genomic_DNA"/>
</dbReference>
<comment type="subcellular location">
    <subcellularLocation>
        <location evidence="9">Cell inner membrane</location>
        <topology evidence="9">Peripheral membrane protein</topology>
        <orientation evidence="9">Cytoplasmic side</orientation>
    </subcellularLocation>
</comment>
<gene>
    <name evidence="9 10" type="primary">cysQ</name>
    <name evidence="10" type="ORF">NBRC116591_12190</name>
</gene>
<proteinExistence type="inferred from homology"/>
<feature type="binding site" evidence="9">
    <location>
        <position position="88"/>
    </location>
    <ligand>
        <name>Mg(2+)</name>
        <dbReference type="ChEBI" id="CHEBI:18420"/>
        <label>2</label>
    </ligand>
</feature>
<keyword evidence="8 9" id="KW-0472">Membrane</keyword>
<dbReference type="PANTHER" id="PTHR43028:SF5">
    <property type="entry name" value="3'(2'),5'-BISPHOSPHATE NUCLEOTIDASE 1"/>
    <property type="match status" value="1"/>
</dbReference>
<feature type="binding site" evidence="9">
    <location>
        <position position="91"/>
    </location>
    <ligand>
        <name>Mg(2+)</name>
        <dbReference type="ChEBI" id="CHEBI:18420"/>
        <label>2</label>
    </ligand>
</feature>
<feature type="binding site" evidence="9">
    <location>
        <position position="68"/>
    </location>
    <ligand>
        <name>Mg(2+)</name>
        <dbReference type="ChEBI" id="CHEBI:18420"/>
        <label>1</label>
    </ligand>
</feature>
<comment type="caution">
    <text evidence="10">The sequence shown here is derived from an EMBL/GenBank/DDBJ whole genome shotgun (WGS) entry which is preliminary data.</text>
</comment>
<feature type="binding site" evidence="9">
    <location>
        <position position="68"/>
    </location>
    <ligand>
        <name>substrate</name>
    </ligand>
</feature>
<evidence type="ECO:0000256" key="7">
    <source>
        <dbReference type="ARBA" id="ARBA00022842"/>
    </source>
</evidence>
<feature type="binding site" evidence="9">
    <location>
        <begin position="90"/>
        <end position="93"/>
    </location>
    <ligand>
        <name>substrate</name>
    </ligand>
</feature>
<dbReference type="NCBIfam" id="TIGR01331">
    <property type="entry name" value="bisphos_cysQ"/>
    <property type="match status" value="1"/>
</dbReference>
<evidence type="ECO:0000256" key="6">
    <source>
        <dbReference type="ARBA" id="ARBA00022801"/>
    </source>
</evidence>
<feature type="binding site" evidence="9">
    <location>
        <position position="222"/>
    </location>
    <ligand>
        <name>substrate</name>
    </ligand>
</feature>
<feature type="binding site" evidence="9">
    <location>
        <position position="90"/>
    </location>
    <ligand>
        <name>Mg(2+)</name>
        <dbReference type="ChEBI" id="CHEBI:18420"/>
        <label>1</label>
    </ligand>
</feature>
<feature type="binding site" evidence="9">
    <location>
        <position position="222"/>
    </location>
    <ligand>
        <name>Mg(2+)</name>
        <dbReference type="ChEBI" id="CHEBI:18420"/>
        <label>2</label>
    </ligand>
</feature>
<dbReference type="Gene3D" id="3.40.190.80">
    <property type="match status" value="1"/>
</dbReference>
<accession>A0ABQ0A6Y3</accession>
<evidence type="ECO:0000313" key="11">
    <source>
        <dbReference type="Proteomes" id="UP001465153"/>
    </source>
</evidence>
<dbReference type="PANTHER" id="PTHR43028">
    <property type="entry name" value="3'(2'),5'-BISPHOSPHATE NUCLEOTIDASE 1"/>
    <property type="match status" value="1"/>
</dbReference>
<dbReference type="Gene3D" id="3.30.540.10">
    <property type="entry name" value="Fructose-1,6-Bisphosphatase, subunit A, domain 1"/>
    <property type="match status" value="1"/>
</dbReference>
<dbReference type="PROSITE" id="PS00629">
    <property type="entry name" value="IMP_1"/>
    <property type="match status" value="1"/>
</dbReference>
<dbReference type="HAMAP" id="MF_02095">
    <property type="entry name" value="CysQ"/>
    <property type="match status" value="1"/>
</dbReference>
<dbReference type="InterPro" id="IPR000760">
    <property type="entry name" value="Inositol_monophosphatase-like"/>
</dbReference>
<comment type="similarity">
    <text evidence="2 9">Belongs to the inositol monophosphatase superfamily. CysQ family.</text>
</comment>